<gene>
    <name evidence="1" type="ORF">IC006_1534</name>
    <name evidence="2" type="ORF">IC007_1511</name>
</gene>
<evidence type="ECO:0000313" key="4">
    <source>
        <dbReference type="Proteomes" id="UP000325030"/>
    </source>
</evidence>
<dbReference type="Proteomes" id="UP000325030">
    <property type="component" value="Chromosome"/>
</dbReference>
<evidence type="ECO:0000313" key="3">
    <source>
        <dbReference type="Proteomes" id="UP000322983"/>
    </source>
</evidence>
<proteinExistence type="predicted"/>
<dbReference type="GeneID" id="41717850"/>
<dbReference type="AlphaFoldDB" id="A0A510E3A2"/>
<reference evidence="2 3" key="2">
    <citation type="journal article" date="2020" name="Int. J. Syst. Evol. Microbiol.">
        <title>Sulfuracidifex tepidarius gen. nov., sp. nov. and transfer of Sulfolobus metallicus Huber and Stetter 1992 to the genus Sulfuracidifex as Sulfuracidifex metallicus comb. nov.</title>
        <authorList>
            <person name="Itoh T."/>
            <person name="Miura T."/>
            <person name="Sakai H.D."/>
            <person name="Kato S."/>
            <person name="Ohkuma M."/>
            <person name="Takashina T."/>
        </authorList>
    </citation>
    <scope>NUCLEOTIDE SEQUENCE</scope>
    <source>
        <strain evidence="1 3">IC-006</strain>
        <strain evidence="2">IC-007</strain>
    </source>
</reference>
<dbReference type="OrthoDB" id="42720at2157"/>
<accession>A0A510E3A2</accession>
<keyword evidence="3" id="KW-1185">Reference proteome</keyword>
<sequence>MSDIKVSRVLFEFETIIKDHSFYLEELENMVSIPDFDVDKAERVIKRMRRLRRDLERGITVITQNVDFMNEKQTKEEALGILNYLMVVGLKEEKDTINQLKENMNRRGITNDLEKDLDQLQRILNSISRFSF</sequence>
<evidence type="ECO:0000313" key="1">
    <source>
        <dbReference type="EMBL" id="BBG24227.1"/>
    </source>
</evidence>
<dbReference type="KEGG" id="step:IC006_1534"/>
<dbReference type="Proteomes" id="UP000322983">
    <property type="component" value="Chromosome"/>
</dbReference>
<dbReference type="EMBL" id="AP018929">
    <property type="protein sequence ID" value="BBG24227.1"/>
    <property type="molecule type" value="Genomic_DNA"/>
</dbReference>
<dbReference type="STRING" id="1294262.GCA_001316085_00510"/>
<dbReference type="EMBL" id="AP018930">
    <property type="protein sequence ID" value="BBG26984.1"/>
    <property type="molecule type" value="Genomic_DNA"/>
</dbReference>
<name>A0A510E3A2_9CREN</name>
<evidence type="ECO:0000313" key="2">
    <source>
        <dbReference type="EMBL" id="BBG26984.1"/>
    </source>
</evidence>
<dbReference type="RefSeq" id="WP_149528540.1">
    <property type="nucleotide sequence ID" value="NZ_AP018929.1"/>
</dbReference>
<reference evidence="4" key="1">
    <citation type="submission" date="2018-09" db="EMBL/GenBank/DDBJ databases">
        <title>Complete Genome Sequencing of Sulfolobus sp. JCM 16834.</title>
        <authorList>
            <person name="Kato S."/>
            <person name="Itoh T."/>
            <person name="Ohkuma M."/>
        </authorList>
    </citation>
    <scope>NUCLEOTIDE SEQUENCE [LARGE SCALE GENOMIC DNA]</scope>
    <source>
        <strain evidence="4">IC-007</strain>
    </source>
</reference>
<organism evidence="2 4">
    <name type="scientific">Sulfuracidifex tepidarius</name>
    <dbReference type="NCBI Taxonomy" id="1294262"/>
    <lineage>
        <taxon>Archaea</taxon>
        <taxon>Thermoproteota</taxon>
        <taxon>Thermoprotei</taxon>
        <taxon>Sulfolobales</taxon>
        <taxon>Sulfolobaceae</taxon>
        <taxon>Sulfuracidifex</taxon>
    </lineage>
</organism>
<accession>A0A510DVL5</accession>
<protein>
    <submittedName>
        <fullName evidence="2">Uncharacterized protein</fullName>
    </submittedName>
</protein>